<name>A0AAD7ZWX5_DIPPU</name>
<accession>A0AAD7ZWX5</accession>
<reference evidence="2" key="1">
    <citation type="journal article" date="2023" name="IScience">
        <title>Live-bearing cockroach genome reveals convergent evolutionary mechanisms linked to viviparity in insects and beyond.</title>
        <authorList>
            <person name="Fouks B."/>
            <person name="Harrison M.C."/>
            <person name="Mikhailova A.A."/>
            <person name="Marchal E."/>
            <person name="English S."/>
            <person name="Carruthers M."/>
            <person name="Jennings E.C."/>
            <person name="Chiamaka E.L."/>
            <person name="Frigard R.A."/>
            <person name="Pippel M."/>
            <person name="Attardo G.M."/>
            <person name="Benoit J.B."/>
            <person name="Bornberg-Bauer E."/>
            <person name="Tobe S.S."/>
        </authorList>
    </citation>
    <scope>NUCLEOTIDE SEQUENCE</scope>
    <source>
        <strain evidence="2">Stay&amp;Tobe</strain>
    </source>
</reference>
<keyword evidence="1" id="KW-0812">Transmembrane</keyword>
<proteinExistence type="predicted"/>
<keyword evidence="3" id="KW-1185">Reference proteome</keyword>
<feature type="transmembrane region" description="Helical" evidence="1">
    <location>
        <begin position="36"/>
        <end position="58"/>
    </location>
</feature>
<feature type="transmembrane region" description="Helical" evidence="1">
    <location>
        <begin position="6"/>
        <end position="24"/>
    </location>
</feature>
<dbReference type="AlphaFoldDB" id="A0AAD7ZWX5"/>
<protein>
    <submittedName>
        <fullName evidence="2">Uncharacterized protein</fullName>
    </submittedName>
</protein>
<gene>
    <name evidence="2" type="ORF">L9F63_018909</name>
</gene>
<feature type="transmembrane region" description="Helical" evidence="1">
    <location>
        <begin position="70"/>
        <end position="89"/>
    </location>
</feature>
<keyword evidence="1" id="KW-1133">Transmembrane helix</keyword>
<sequence length="113" mass="12361">SLGVNYISFLPGIITCVSTGMTVMRKSLGSWNFTRIDNILDIASGVLVLITASIMGVIMQEKDDLPECFVLMAVIYLVTGVTWFLRPLINNIHCQHNPHGDWSNNGGHLLSSG</sequence>
<evidence type="ECO:0000256" key="1">
    <source>
        <dbReference type="SAM" id="Phobius"/>
    </source>
</evidence>
<dbReference type="Proteomes" id="UP001233999">
    <property type="component" value="Unassembled WGS sequence"/>
</dbReference>
<evidence type="ECO:0000313" key="2">
    <source>
        <dbReference type="EMBL" id="KAJ9587657.1"/>
    </source>
</evidence>
<comment type="caution">
    <text evidence="2">The sequence shown here is derived from an EMBL/GenBank/DDBJ whole genome shotgun (WGS) entry which is preliminary data.</text>
</comment>
<evidence type="ECO:0000313" key="3">
    <source>
        <dbReference type="Proteomes" id="UP001233999"/>
    </source>
</evidence>
<keyword evidence="1" id="KW-0472">Membrane</keyword>
<dbReference type="EMBL" id="JASPKZ010006078">
    <property type="protein sequence ID" value="KAJ9587657.1"/>
    <property type="molecule type" value="Genomic_DNA"/>
</dbReference>
<organism evidence="2 3">
    <name type="scientific">Diploptera punctata</name>
    <name type="common">Pacific beetle cockroach</name>
    <dbReference type="NCBI Taxonomy" id="6984"/>
    <lineage>
        <taxon>Eukaryota</taxon>
        <taxon>Metazoa</taxon>
        <taxon>Ecdysozoa</taxon>
        <taxon>Arthropoda</taxon>
        <taxon>Hexapoda</taxon>
        <taxon>Insecta</taxon>
        <taxon>Pterygota</taxon>
        <taxon>Neoptera</taxon>
        <taxon>Polyneoptera</taxon>
        <taxon>Dictyoptera</taxon>
        <taxon>Blattodea</taxon>
        <taxon>Blaberoidea</taxon>
        <taxon>Blaberidae</taxon>
        <taxon>Diplopterinae</taxon>
        <taxon>Diploptera</taxon>
    </lineage>
</organism>
<reference evidence="2" key="2">
    <citation type="submission" date="2023-05" db="EMBL/GenBank/DDBJ databases">
        <authorList>
            <person name="Fouks B."/>
        </authorList>
    </citation>
    <scope>NUCLEOTIDE SEQUENCE</scope>
    <source>
        <strain evidence="2">Stay&amp;Tobe</strain>
        <tissue evidence="2">Testes</tissue>
    </source>
</reference>
<feature type="non-terminal residue" evidence="2">
    <location>
        <position position="113"/>
    </location>
</feature>